<dbReference type="PANTHER" id="PTHR21032">
    <property type="entry name" value="G PATCH DOMAIN-CONTAINING PROTEIN 11"/>
    <property type="match status" value="1"/>
</dbReference>
<feature type="region of interest" description="Disordered" evidence="1">
    <location>
        <begin position="178"/>
        <end position="209"/>
    </location>
</feature>
<gene>
    <name evidence="3" type="ORF">DM01DRAFT_1345608</name>
</gene>
<accession>A0A1X2GI90</accession>
<evidence type="ECO:0000256" key="1">
    <source>
        <dbReference type="SAM" id="MobiDB-lite"/>
    </source>
</evidence>
<feature type="region of interest" description="Disordered" evidence="1">
    <location>
        <begin position="1"/>
        <end position="60"/>
    </location>
</feature>
<dbReference type="EMBL" id="MCGT01000013">
    <property type="protein sequence ID" value="ORX54430.1"/>
    <property type="molecule type" value="Genomic_DNA"/>
</dbReference>
<feature type="compositionally biased region" description="Acidic residues" evidence="1">
    <location>
        <begin position="181"/>
        <end position="192"/>
    </location>
</feature>
<dbReference type="Pfam" id="PF01585">
    <property type="entry name" value="G-patch"/>
    <property type="match status" value="1"/>
</dbReference>
<reference evidence="3 4" key="1">
    <citation type="submission" date="2016-07" db="EMBL/GenBank/DDBJ databases">
        <title>Pervasive Adenine N6-methylation of Active Genes in Fungi.</title>
        <authorList>
            <consortium name="DOE Joint Genome Institute"/>
            <person name="Mondo S.J."/>
            <person name="Dannebaum R.O."/>
            <person name="Kuo R.C."/>
            <person name="Labutti K."/>
            <person name="Haridas S."/>
            <person name="Kuo A."/>
            <person name="Salamov A."/>
            <person name="Ahrendt S.R."/>
            <person name="Lipzen A."/>
            <person name="Sullivan W."/>
            <person name="Andreopoulos W.B."/>
            <person name="Clum A."/>
            <person name="Lindquist E."/>
            <person name="Daum C."/>
            <person name="Ramamoorthy G.K."/>
            <person name="Gryganskyi A."/>
            <person name="Culley D."/>
            <person name="Magnuson J.K."/>
            <person name="James T.Y."/>
            <person name="O'Malley M.A."/>
            <person name="Stajich J.E."/>
            <person name="Spatafora J.W."/>
            <person name="Visel A."/>
            <person name="Grigoriev I.V."/>
        </authorList>
    </citation>
    <scope>NUCLEOTIDE SEQUENCE [LARGE SCALE GENOMIC DNA]</scope>
    <source>
        <strain evidence="3 4">NRRL 3301</strain>
    </source>
</reference>
<dbReference type="AlphaFoldDB" id="A0A1X2GI90"/>
<evidence type="ECO:0000313" key="4">
    <source>
        <dbReference type="Proteomes" id="UP000242146"/>
    </source>
</evidence>
<dbReference type="GO" id="GO:0000776">
    <property type="term" value="C:kinetochore"/>
    <property type="evidence" value="ECO:0007669"/>
    <property type="project" value="TreeGrafter"/>
</dbReference>
<dbReference type="STRING" id="101127.A0A1X2GI90"/>
<dbReference type="GO" id="GO:0003676">
    <property type="term" value="F:nucleic acid binding"/>
    <property type="evidence" value="ECO:0007669"/>
    <property type="project" value="InterPro"/>
</dbReference>
<feature type="compositionally biased region" description="Basic residues" evidence="1">
    <location>
        <begin position="30"/>
        <end position="40"/>
    </location>
</feature>
<evidence type="ECO:0000259" key="2">
    <source>
        <dbReference type="PROSITE" id="PS50174"/>
    </source>
</evidence>
<name>A0A1X2GI90_9FUNG</name>
<dbReference type="Pfam" id="PF13821">
    <property type="entry name" value="DUF4187"/>
    <property type="match status" value="1"/>
</dbReference>
<keyword evidence="4" id="KW-1185">Reference proteome</keyword>
<proteinExistence type="predicted"/>
<protein>
    <submittedName>
        <fullName evidence="3">G-patch-domain-containing protein</fullName>
    </submittedName>
</protein>
<dbReference type="SMART" id="SM00443">
    <property type="entry name" value="G_patch"/>
    <property type="match status" value="1"/>
</dbReference>
<sequence length="262" mass="30537">MSSAFLDQATEFEKKREKSYSERRKEHLRDQHKKGQFKSRRQLEQETREQGLQNKIDASNKGMKMMMKMGFKEGSSLGKSQQGLDTPIGIELKQNRGGLGMDSLMKRKQQEQLDKEMAKVRKLDQDPEDFRTAMAQRSKQAHRTRQLTAAVHLCQRFDADKDITTNILYTLLPQFDKEDTQQEEEQEEEQADDIIASPKEKEESPYDPEQVEALRALSLDDQLEKLAMYLRESYSYCFWCSAKYEDQADMDSNCPGLTEDDH</sequence>
<comment type="caution">
    <text evidence="3">The sequence shown here is derived from an EMBL/GenBank/DDBJ whole genome shotgun (WGS) entry which is preliminary data.</text>
</comment>
<dbReference type="OrthoDB" id="786951at2759"/>
<dbReference type="PROSITE" id="PS50174">
    <property type="entry name" value="G_PATCH"/>
    <property type="match status" value="1"/>
</dbReference>
<dbReference type="InterPro" id="IPR000467">
    <property type="entry name" value="G_patch_dom"/>
</dbReference>
<dbReference type="InterPro" id="IPR039249">
    <property type="entry name" value="GPATCH11"/>
</dbReference>
<organism evidence="3 4">
    <name type="scientific">Hesseltinella vesiculosa</name>
    <dbReference type="NCBI Taxonomy" id="101127"/>
    <lineage>
        <taxon>Eukaryota</taxon>
        <taxon>Fungi</taxon>
        <taxon>Fungi incertae sedis</taxon>
        <taxon>Mucoromycota</taxon>
        <taxon>Mucoromycotina</taxon>
        <taxon>Mucoromycetes</taxon>
        <taxon>Mucorales</taxon>
        <taxon>Cunninghamellaceae</taxon>
        <taxon>Hesseltinella</taxon>
    </lineage>
</organism>
<dbReference type="SMART" id="SM01173">
    <property type="entry name" value="DUF4187"/>
    <property type="match status" value="1"/>
</dbReference>
<feature type="compositionally biased region" description="Basic and acidic residues" evidence="1">
    <location>
        <begin position="11"/>
        <end position="29"/>
    </location>
</feature>
<evidence type="ECO:0000313" key="3">
    <source>
        <dbReference type="EMBL" id="ORX54430.1"/>
    </source>
</evidence>
<feature type="domain" description="G-patch" evidence="2">
    <location>
        <begin position="58"/>
        <end position="104"/>
    </location>
</feature>
<dbReference type="Proteomes" id="UP000242146">
    <property type="component" value="Unassembled WGS sequence"/>
</dbReference>
<dbReference type="PANTHER" id="PTHR21032:SF0">
    <property type="entry name" value="G PATCH DOMAIN-CONTAINING PROTEIN 11"/>
    <property type="match status" value="1"/>
</dbReference>
<dbReference type="InterPro" id="IPR025239">
    <property type="entry name" value="DUF4187"/>
</dbReference>